<dbReference type="AlphaFoldDB" id="G6XJ94"/>
<feature type="region of interest" description="Disordered" evidence="1">
    <location>
        <begin position="53"/>
        <end position="79"/>
    </location>
</feature>
<dbReference type="RefSeq" id="WP_008851707.1">
    <property type="nucleotide sequence ID" value="NZ_AGQV01000004.1"/>
</dbReference>
<evidence type="ECO:0000256" key="1">
    <source>
        <dbReference type="SAM" id="MobiDB-lite"/>
    </source>
</evidence>
<feature type="compositionally biased region" description="Pro residues" evidence="1">
    <location>
        <begin position="66"/>
        <end position="77"/>
    </location>
</feature>
<gene>
    <name evidence="3" type="ORF">GMO_15600</name>
</gene>
<protein>
    <submittedName>
        <fullName evidence="3">Uncharacterized protein</fullName>
    </submittedName>
</protein>
<name>G6XJ94_9PROT</name>
<evidence type="ECO:0000313" key="3">
    <source>
        <dbReference type="EMBL" id="EHH68210.1"/>
    </source>
</evidence>
<dbReference type="PATRIC" id="fig|1088869.3.peg.1557"/>
<evidence type="ECO:0000313" key="4">
    <source>
        <dbReference type="Proteomes" id="UP000004949"/>
    </source>
</evidence>
<sequence length="828" mass="87622">MMRLFPAALMFLCLSGMALAHPVAHQAETGDALPSGWTFVNDPSPILPHPEAAVQEARASHAPPSGMTPPSPAPVPSTSPRATGLWLPLGEMTSVAAFRDRNRLVLVASGRHVLDTAGFAADGTFASLSSRLLDSVTIVTIGMAGGPDPVLRPAGSGWTVSLSPDAKLQPDMLLGQTQGALTFTSPAADDVPQVVALDDPDSGRRLLLGLTRSGVVSKGRTRHGAGFAIRASLMGVVVAADSDAIELRQAGNVLFLDTTGPDSFPLLATGQLQPYGASLSGVGLGTSGQGEGLRRAEKTAALAPAGQRFEARLRVAESAARLANGPLIAEVMDVALQDNPEGVARPDVQRLLQIAAVLNQRPNAALLPEGGGTAPEDQFWRGMTRIVLPSHQPDNEAVMPEPEDRKRTADLIAAGLPVLPGYAQALKQRLLPHAAEWVARYGSSDAVSALKKIPAIPPLTEALLAARDKMPDADAKLARLTHDPSMLVWPVAREEQLRLALTAKSRPPGEIASQLDSLLPALRVAGREAPARLLQLQALMAAQDLSKAQNAIQEWSRLYPQDADHVLPQQRIVAQAMAQTIPQGPDQAMQDVTLLKDALEHATDDGLRRNFLTALANRYKTLGLPEQERETLLSLRTFQIPPERDSTQIRLARLDLAMGDIAAAQTALASFAGIQPPVVTALAGHPPPRNVEVALLKARIDVAQHQDGKAMQELAGLDDPRVLTLQADLAEKASDWGRAVPALQRLLGQQFPGPGPVTTPLSEAQQALILRLGGDAARARAQDVIAWLRTRFDACMTDTPAETMFRLLVGENKKPDGPASGAGQGVGG</sequence>
<dbReference type="STRING" id="1088869.GMO_15600"/>
<accession>G6XJ94</accession>
<comment type="caution">
    <text evidence="3">The sequence shown here is derived from an EMBL/GenBank/DDBJ whole genome shotgun (WGS) entry which is preliminary data.</text>
</comment>
<reference evidence="3 4" key="1">
    <citation type="submission" date="2011-10" db="EMBL/GenBank/DDBJ databases">
        <title>Genome sequence of Gluconobacter morbifer G707, isolated from Drosophila gut.</title>
        <authorList>
            <person name="Lee W.-J."/>
            <person name="Kim E.-K."/>
        </authorList>
    </citation>
    <scope>NUCLEOTIDE SEQUENCE [LARGE SCALE GENOMIC DNA]</scope>
    <source>
        <strain evidence="3 4">G707</strain>
    </source>
</reference>
<keyword evidence="2" id="KW-0732">Signal</keyword>
<proteinExistence type="predicted"/>
<dbReference type="Proteomes" id="UP000004949">
    <property type="component" value="Unassembled WGS sequence"/>
</dbReference>
<organism evidence="3 4">
    <name type="scientific">Gluconobacter morbifer G707</name>
    <dbReference type="NCBI Taxonomy" id="1088869"/>
    <lineage>
        <taxon>Bacteria</taxon>
        <taxon>Pseudomonadati</taxon>
        <taxon>Pseudomonadota</taxon>
        <taxon>Alphaproteobacteria</taxon>
        <taxon>Acetobacterales</taxon>
        <taxon>Acetobacteraceae</taxon>
        <taxon>Gluconobacter</taxon>
    </lineage>
</organism>
<evidence type="ECO:0000256" key="2">
    <source>
        <dbReference type="SAM" id="SignalP"/>
    </source>
</evidence>
<dbReference type="EMBL" id="AGQV01000004">
    <property type="protein sequence ID" value="EHH68210.1"/>
    <property type="molecule type" value="Genomic_DNA"/>
</dbReference>
<feature type="chain" id="PRO_5003489785" evidence="2">
    <location>
        <begin position="21"/>
        <end position="828"/>
    </location>
</feature>
<keyword evidence="4" id="KW-1185">Reference proteome</keyword>
<dbReference type="OrthoDB" id="7285374at2"/>
<feature type="signal peptide" evidence="2">
    <location>
        <begin position="1"/>
        <end position="20"/>
    </location>
</feature>